<accession>A0A9W6U3V2</accession>
<protein>
    <submittedName>
        <fullName evidence="2">Unnamed protein product</fullName>
    </submittedName>
</protein>
<reference evidence="2" key="1">
    <citation type="submission" date="2023-04" db="EMBL/GenBank/DDBJ databases">
        <title>Phytophthora lilii NBRC 32176.</title>
        <authorList>
            <person name="Ichikawa N."/>
            <person name="Sato H."/>
            <person name="Tonouchi N."/>
        </authorList>
    </citation>
    <scope>NUCLEOTIDE SEQUENCE</scope>
    <source>
        <strain evidence="2">NBRC 32176</strain>
    </source>
</reference>
<evidence type="ECO:0000313" key="2">
    <source>
        <dbReference type="EMBL" id="GMF28326.1"/>
    </source>
</evidence>
<dbReference type="EMBL" id="BSXW01000708">
    <property type="protein sequence ID" value="GMF28326.1"/>
    <property type="molecule type" value="Genomic_DNA"/>
</dbReference>
<organism evidence="2 3">
    <name type="scientific">Phytophthora lilii</name>
    <dbReference type="NCBI Taxonomy" id="2077276"/>
    <lineage>
        <taxon>Eukaryota</taxon>
        <taxon>Sar</taxon>
        <taxon>Stramenopiles</taxon>
        <taxon>Oomycota</taxon>
        <taxon>Peronosporomycetes</taxon>
        <taxon>Peronosporales</taxon>
        <taxon>Peronosporaceae</taxon>
        <taxon>Phytophthora</taxon>
    </lineage>
</organism>
<name>A0A9W6U3V2_9STRA</name>
<feature type="region of interest" description="Disordered" evidence="1">
    <location>
        <begin position="1"/>
        <end position="40"/>
    </location>
</feature>
<dbReference type="Proteomes" id="UP001165083">
    <property type="component" value="Unassembled WGS sequence"/>
</dbReference>
<proteinExistence type="predicted"/>
<evidence type="ECO:0000256" key="1">
    <source>
        <dbReference type="SAM" id="MobiDB-lite"/>
    </source>
</evidence>
<evidence type="ECO:0000313" key="3">
    <source>
        <dbReference type="Proteomes" id="UP001165083"/>
    </source>
</evidence>
<sequence>MTLVGTTSGGKTTTDAKADGAESAVMDSYRTDSGRSRLGSAPTPIEEVVVHKWTPSLTISRVPAVGQTVNSVAGIVWQRLLP</sequence>
<comment type="caution">
    <text evidence="2">The sequence shown here is derived from an EMBL/GenBank/DDBJ whole genome shotgun (WGS) entry which is preliminary data.</text>
</comment>
<dbReference type="AlphaFoldDB" id="A0A9W6U3V2"/>
<keyword evidence="3" id="KW-1185">Reference proteome</keyword>
<feature type="compositionally biased region" description="Polar residues" evidence="1">
    <location>
        <begin position="1"/>
        <end position="13"/>
    </location>
</feature>
<gene>
    <name evidence="2" type="ORF">Plil01_001192200</name>
</gene>